<accession>A0ABR4J0Q5</accession>
<evidence type="ECO:0008006" key="6">
    <source>
        <dbReference type="Google" id="ProtNLM"/>
    </source>
</evidence>
<comment type="similarity">
    <text evidence="1 3">Belongs to the short-chain dehydrogenases/reductases (SDR) family.</text>
</comment>
<evidence type="ECO:0000256" key="3">
    <source>
        <dbReference type="RuleBase" id="RU000363"/>
    </source>
</evidence>
<evidence type="ECO:0000256" key="2">
    <source>
        <dbReference type="ARBA" id="ARBA00023002"/>
    </source>
</evidence>
<sequence>MPSQKKQVWFITGCSSGFGEQFVRQLRAQGDEVVATGRNAETRLAHLKETGATILDLDVTAPQAELDAKFQQAIDIHGTVDVLVNNAGYIQCGAVEELTQEDMQRSLDTNFHGPINLTRAALPHFRSKGENGQGAGLIIYMGSQSGFWGEPAGAAYCASKFALEGAVESLSKELGFLAPGIKPLIIEAGMFTTEVMVKLNHVPHRVEFWRPLNEACRVRGAGNYRNEPGNAVELVSKVIQIAKGVGVAEGKKEIPLRIPFGSDCVGFLKQKIAQMQGVLDEWEDVARSTDFEGHKGPMPELPPQT</sequence>
<keyword evidence="5" id="KW-1185">Reference proteome</keyword>
<evidence type="ECO:0000313" key="4">
    <source>
        <dbReference type="EMBL" id="KAL2833569.1"/>
    </source>
</evidence>
<dbReference type="PANTHER" id="PTHR43976">
    <property type="entry name" value="SHORT CHAIN DEHYDROGENASE"/>
    <property type="match status" value="1"/>
</dbReference>
<evidence type="ECO:0000313" key="5">
    <source>
        <dbReference type="Proteomes" id="UP001610446"/>
    </source>
</evidence>
<dbReference type="SUPFAM" id="SSF51735">
    <property type="entry name" value="NAD(P)-binding Rossmann-fold domains"/>
    <property type="match status" value="1"/>
</dbReference>
<evidence type="ECO:0000256" key="1">
    <source>
        <dbReference type="ARBA" id="ARBA00006484"/>
    </source>
</evidence>
<dbReference type="Proteomes" id="UP001610446">
    <property type="component" value="Unassembled WGS sequence"/>
</dbReference>
<dbReference type="Pfam" id="PF00106">
    <property type="entry name" value="adh_short"/>
    <property type="match status" value="1"/>
</dbReference>
<dbReference type="InterPro" id="IPR051911">
    <property type="entry name" value="SDR_oxidoreductase"/>
</dbReference>
<dbReference type="PRINTS" id="PR00080">
    <property type="entry name" value="SDRFAMILY"/>
</dbReference>
<dbReference type="PRINTS" id="PR00081">
    <property type="entry name" value="GDHRDH"/>
</dbReference>
<comment type="caution">
    <text evidence="4">The sequence shown here is derived from an EMBL/GenBank/DDBJ whole genome shotgun (WGS) entry which is preliminary data.</text>
</comment>
<dbReference type="PANTHER" id="PTHR43976:SF16">
    <property type="entry name" value="SHORT-CHAIN DEHYDROGENASE_REDUCTASE FAMILY PROTEIN"/>
    <property type="match status" value="1"/>
</dbReference>
<gene>
    <name evidence="4" type="ORF">BJY01DRAFT_225050</name>
</gene>
<proteinExistence type="inferred from homology"/>
<dbReference type="EMBL" id="JBFXLU010000239">
    <property type="protein sequence ID" value="KAL2833569.1"/>
    <property type="molecule type" value="Genomic_DNA"/>
</dbReference>
<organism evidence="4 5">
    <name type="scientific">Aspergillus pseudoustus</name>
    <dbReference type="NCBI Taxonomy" id="1810923"/>
    <lineage>
        <taxon>Eukaryota</taxon>
        <taxon>Fungi</taxon>
        <taxon>Dikarya</taxon>
        <taxon>Ascomycota</taxon>
        <taxon>Pezizomycotina</taxon>
        <taxon>Eurotiomycetes</taxon>
        <taxon>Eurotiomycetidae</taxon>
        <taxon>Eurotiales</taxon>
        <taxon>Aspergillaceae</taxon>
        <taxon>Aspergillus</taxon>
        <taxon>Aspergillus subgen. Nidulantes</taxon>
    </lineage>
</organism>
<name>A0ABR4J0Q5_9EURO</name>
<dbReference type="InterPro" id="IPR002347">
    <property type="entry name" value="SDR_fam"/>
</dbReference>
<dbReference type="Gene3D" id="3.40.50.720">
    <property type="entry name" value="NAD(P)-binding Rossmann-like Domain"/>
    <property type="match status" value="1"/>
</dbReference>
<reference evidence="4 5" key="1">
    <citation type="submission" date="2024-07" db="EMBL/GenBank/DDBJ databases">
        <title>Section-level genome sequencing and comparative genomics of Aspergillus sections Usti and Cavernicolus.</title>
        <authorList>
            <consortium name="Lawrence Berkeley National Laboratory"/>
            <person name="Nybo J.L."/>
            <person name="Vesth T.C."/>
            <person name="Theobald S."/>
            <person name="Frisvad J.C."/>
            <person name="Larsen T.O."/>
            <person name="Kjaerboelling I."/>
            <person name="Rothschild-Mancinelli K."/>
            <person name="Lyhne E.K."/>
            <person name="Kogle M.E."/>
            <person name="Barry K."/>
            <person name="Clum A."/>
            <person name="Na H."/>
            <person name="Ledsgaard L."/>
            <person name="Lin J."/>
            <person name="Lipzen A."/>
            <person name="Kuo A."/>
            <person name="Riley R."/>
            <person name="Mondo S."/>
            <person name="Labutti K."/>
            <person name="Haridas S."/>
            <person name="Pangalinan J."/>
            <person name="Salamov A.A."/>
            <person name="Simmons B.A."/>
            <person name="Magnuson J.K."/>
            <person name="Chen J."/>
            <person name="Drula E."/>
            <person name="Henrissat B."/>
            <person name="Wiebenga A."/>
            <person name="Lubbers R.J."/>
            <person name="Gomes A.C."/>
            <person name="Makela M.R."/>
            <person name="Stajich J."/>
            <person name="Grigoriev I.V."/>
            <person name="Mortensen U.H."/>
            <person name="De Vries R.P."/>
            <person name="Baker S.E."/>
            <person name="Andersen M.R."/>
        </authorList>
    </citation>
    <scope>NUCLEOTIDE SEQUENCE [LARGE SCALE GENOMIC DNA]</scope>
    <source>
        <strain evidence="4 5">CBS 123904</strain>
    </source>
</reference>
<protein>
    <recommendedName>
        <fullName evidence="6">Hydroxybutyrate dehydrogenase</fullName>
    </recommendedName>
</protein>
<dbReference type="InterPro" id="IPR036291">
    <property type="entry name" value="NAD(P)-bd_dom_sf"/>
</dbReference>
<dbReference type="CDD" id="cd05374">
    <property type="entry name" value="17beta-HSD-like_SDR_c"/>
    <property type="match status" value="1"/>
</dbReference>
<keyword evidence="2" id="KW-0560">Oxidoreductase</keyword>